<evidence type="ECO:0000313" key="7">
    <source>
        <dbReference type="Proteomes" id="UP000824056"/>
    </source>
</evidence>
<keyword evidence="4 6" id="KW-0067">ATP-binding</keyword>
<dbReference type="Pfam" id="PF00005">
    <property type="entry name" value="ABC_tran"/>
    <property type="match status" value="1"/>
</dbReference>
<evidence type="ECO:0000256" key="3">
    <source>
        <dbReference type="ARBA" id="ARBA00022741"/>
    </source>
</evidence>
<organism evidence="6 7">
    <name type="scientific">Candidatus Blautia pullicola</name>
    <dbReference type="NCBI Taxonomy" id="2838498"/>
    <lineage>
        <taxon>Bacteria</taxon>
        <taxon>Bacillati</taxon>
        <taxon>Bacillota</taxon>
        <taxon>Clostridia</taxon>
        <taxon>Lachnospirales</taxon>
        <taxon>Lachnospiraceae</taxon>
        <taxon>Blautia</taxon>
    </lineage>
</organism>
<dbReference type="InterPro" id="IPR027417">
    <property type="entry name" value="P-loop_NTPase"/>
</dbReference>
<protein>
    <submittedName>
        <fullName evidence="6">ABC transporter ATP-binding protein</fullName>
    </submittedName>
</protein>
<dbReference type="PROSITE" id="PS50893">
    <property type="entry name" value="ABC_TRANSPORTER_2"/>
    <property type="match status" value="1"/>
</dbReference>
<evidence type="ECO:0000256" key="2">
    <source>
        <dbReference type="ARBA" id="ARBA00022448"/>
    </source>
</evidence>
<keyword evidence="3" id="KW-0547">Nucleotide-binding</keyword>
<dbReference type="InterPro" id="IPR003439">
    <property type="entry name" value="ABC_transporter-like_ATP-bd"/>
</dbReference>
<keyword evidence="2" id="KW-0813">Transport</keyword>
<dbReference type="Gene3D" id="3.40.50.300">
    <property type="entry name" value="P-loop containing nucleotide triphosphate hydrolases"/>
    <property type="match status" value="1"/>
</dbReference>
<name>A0A9D2JST6_9FIRM</name>
<dbReference type="PANTHER" id="PTHR43335:SF8">
    <property type="entry name" value="ABC TRANSPORTER, ATP-BINDING PROTEIN"/>
    <property type="match status" value="1"/>
</dbReference>
<evidence type="ECO:0000256" key="1">
    <source>
        <dbReference type="ARBA" id="ARBA00005417"/>
    </source>
</evidence>
<sequence length="307" mass="34280">MTDYVITTKQLTKKYGSVPALDKVNLHVPKGCIYGLIGDNGAGKSTLLKILAGQSFATQGEIQLLGQSEEKGLEAVRRKTGCIIEQPGFFPNMTVEQTLRYYGIQKGVPDSGKVQEMLKLTGLTDKRKSLCRNLSLGQKQRLGLGIAMIGQPQLLILDEPINGLDPSGIKEFRRLLLNLNQEKNITILISSHILSELQQLATVYGFLYKGQLLEEISEEKLKDKCADCIEIKVSEIEKFSMLLEKAFPQIEFTVLPQGLLRIYHPTEKPEAYSKLALDARICITGMDILSTSLEDYYIELKEGGKRR</sequence>
<dbReference type="GO" id="GO:0016887">
    <property type="term" value="F:ATP hydrolysis activity"/>
    <property type="evidence" value="ECO:0007669"/>
    <property type="project" value="InterPro"/>
</dbReference>
<dbReference type="EMBL" id="DXBG01000139">
    <property type="protein sequence ID" value="HIZ65408.1"/>
    <property type="molecule type" value="Genomic_DNA"/>
</dbReference>
<reference evidence="6" key="2">
    <citation type="submission" date="2021-04" db="EMBL/GenBank/DDBJ databases">
        <authorList>
            <person name="Gilroy R."/>
        </authorList>
    </citation>
    <scope>NUCLEOTIDE SEQUENCE</scope>
    <source>
        <strain evidence="6">1068</strain>
    </source>
</reference>
<evidence type="ECO:0000313" key="6">
    <source>
        <dbReference type="EMBL" id="HIZ65408.1"/>
    </source>
</evidence>
<accession>A0A9D2JST6</accession>
<comment type="similarity">
    <text evidence="1">Belongs to the ABC transporter superfamily.</text>
</comment>
<gene>
    <name evidence="6" type="ORF">H9809_05855</name>
</gene>
<dbReference type="AlphaFoldDB" id="A0A9D2JST6"/>
<dbReference type="GO" id="GO:0005524">
    <property type="term" value="F:ATP binding"/>
    <property type="evidence" value="ECO:0007669"/>
    <property type="project" value="UniProtKB-KW"/>
</dbReference>
<dbReference type="InterPro" id="IPR003593">
    <property type="entry name" value="AAA+_ATPase"/>
</dbReference>
<dbReference type="SUPFAM" id="SSF52540">
    <property type="entry name" value="P-loop containing nucleoside triphosphate hydrolases"/>
    <property type="match status" value="1"/>
</dbReference>
<dbReference type="PANTHER" id="PTHR43335">
    <property type="entry name" value="ABC TRANSPORTER, ATP-BINDING PROTEIN"/>
    <property type="match status" value="1"/>
</dbReference>
<evidence type="ECO:0000256" key="4">
    <source>
        <dbReference type="ARBA" id="ARBA00022840"/>
    </source>
</evidence>
<proteinExistence type="inferred from homology"/>
<comment type="caution">
    <text evidence="6">The sequence shown here is derived from an EMBL/GenBank/DDBJ whole genome shotgun (WGS) entry which is preliminary data.</text>
</comment>
<dbReference type="PROSITE" id="PS00211">
    <property type="entry name" value="ABC_TRANSPORTER_1"/>
    <property type="match status" value="1"/>
</dbReference>
<dbReference type="Proteomes" id="UP000824056">
    <property type="component" value="Unassembled WGS sequence"/>
</dbReference>
<feature type="domain" description="ABC transporter" evidence="5">
    <location>
        <begin position="6"/>
        <end position="234"/>
    </location>
</feature>
<evidence type="ECO:0000259" key="5">
    <source>
        <dbReference type="PROSITE" id="PS50893"/>
    </source>
</evidence>
<reference evidence="6" key="1">
    <citation type="journal article" date="2021" name="PeerJ">
        <title>Extensive microbial diversity within the chicken gut microbiome revealed by metagenomics and culture.</title>
        <authorList>
            <person name="Gilroy R."/>
            <person name="Ravi A."/>
            <person name="Getino M."/>
            <person name="Pursley I."/>
            <person name="Horton D.L."/>
            <person name="Alikhan N.F."/>
            <person name="Baker D."/>
            <person name="Gharbi K."/>
            <person name="Hall N."/>
            <person name="Watson M."/>
            <person name="Adriaenssens E.M."/>
            <person name="Foster-Nyarko E."/>
            <person name="Jarju S."/>
            <person name="Secka A."/>
            <person name="Antonio M."/>
            <person name="Oren A."/>
            <person name="Chaudhuri R.R."/>
            <person name="La Ragione R."/>
            <person name="Hildebrand F."/>
            <person name="Pallen M.J."/>
        </authorList>
    </citation>
    <scope>NUCLEOTIDE SEQUENCE</scope>
    <source>
        <strain evidence="6">1068</strain>
    </source>
</reference>
<dbReference type="InterPro" id="IPR017871">
    <property type="entry name" value="ABC_transporter-like_CS"/>
</dbReference>
<dbReference type="SMART" id="SM00382">
    <property type="entry name" value="AAA"/>
    <property type="match status" value="1"/>
</dbReference>